<name>A0ACC2NTW1_9HYME</name>
<reference evidence="1" key="1">
    <citation type="submission" date="2023-04" db="EMBL/GenBank/DDBJ databases">
        <title>A chromosome-level genome assembly of the parasitoid wasp Eretmocerus hayati.</title>
        <authorList>
            <person name="Zhong Y."/>
            <person name="Liu S."/>
            <person name="Liu Y."/>
        </authorList>
    </citation>
    <scope>NUCLEOTIDE SEQUENCE</scope>
    <source>
        <strain evidence="1">ZJU_SS_LIU_2023</strain>
    </source>
</reference>
<dbReference type="Proteomes" id="UP001239111">
    <property type="component" value="Chromosome 2"/>
</dbReference>
<dbReference type="EMBL" id="CM056742">
    <property type="protein sequence ID" value="KAJ8674680.1"/>
    <property type="molecule type" value="Genomic_DNA"/>
</dbReference>
<comment type="caution">
    <text evidence="1">The sequence shown here is derived from an EMBL/GenBank/DDBJ whole genome shotgun (WGS) entry which is preliminary data.</text>
</comment>
<gene>
    <name evidence="1" type="ORF">QAD02_010466</name>
</gene>
<evidence type="ECO:0000313" key="2">
    <source>
        <dbReference type="Proteomes" id="UP001239111"/>
    </source>
</evidence>
<accession>A0ACC2NTW1</accession>
<organism evidence="1 2">
    <name type="scientific">Eretmocerus hayati</name>
    <dbReference type="NCBI Taxonomy" id="131215"/>
    <lineage>
        <taxon>Eukaryota</taxon>
        <taxon>Metazoa</taxon>
        <taxon>Ecdysozoa</taxon>
        <taxon>Arthropoda</taxon>
        <taxon>Hexapoda</taxon>
        <taxon>Insecta</taxon>
        <taxon>Pterygota</taxon>
        <taxon>Neoptera</taxon>
        <taxon>Endopterygota</taxon>
        <taxon>Hymenoptera</taxon>
        <taxon>Apocrita</taxon>
        <taxon>Proctotrupomorpha</taxon>
        <taxon>Chalcidoidea</taxon>
        <taxon>Aphelinidae</taxon>
        <taxon>Aphelininae</taxon>
        <taxon>Eretmocerus</taxon>
    </lineage>
</organism>
<protein>
    <submittedName>
        <fullName evidence="1">Uncharacterized protein</fullName>
    </submittedName>
</protein>
<sequence length="120" mass="14265">MFPRNSQALRYELANTPKNFFEEVEKLGINVYWVCIRIFQPRNKLKPFKNVTEVVESRCGFVPKQNSLENSLVQPIHKKVFDKTPQNHWKVLPAKRHLIFPITRNSLIVLELFLFEIQNQ</sequence>
<evidence type="ECO:0000313" key="1">
    <source>
        <dbReference type="EMBL" id="KAJ8674680.1"/>
    </source>
</evidence>
<keyword evidence="2" id="KW-1185">Reference proteome</keyword>
<proteinExistence type="predicted"/>